<name>A0A3N2Q3D7_SODAK</name>
<feature type="domain" description="CPAF-like PDZ" evidence="3">
    <location>
        <begin position="209"/>
        <end position="321"/>
    </location>
</feature>
<dbReference type="GO" id="GO:0008236">
    <property type="term" value="F:serine-type peptidase activity"/>
    <property type="evidence" value="ECO:0007669"/>
    <property type="project" value="InterPro"/>
</dbReference>
<gene>
    <name evidence="4" type="ORF">SODALDRAFT_115835</name>
</gene>
<accession>A0A3N2Q3D7</accession>
<dbReference type="GeneID" id="39575067"/>
<dbReference type="AlphaFoldDB" id="A0A3N2Q3D7"/>
<evidence type="ECO:0000256" key="1">
    <source>
        <dbReference type="SAM" id="MobiDB-lite"/>
    </source>
</evidence>
<evidence type="ECO:0000259" key="2">
    <source>
        <dbReference type="Pfam" id="PF03572"/>
    </source>
</evidence>
<dbReference type="STRING" id="1314773.A0A3N2Q3D7"/>
<dbReference type="Pfam" id="PF03572">
    <property type="entry name" value="Peptidase_S41"/>
    <property type="match status" value="1"/>
</dbReference>
<dbReference type="OrthoDB" id="3534988at2759"/>
<organism evidence="4 5">
    <name type="scientific">Sodiomyces alkalinus (strain CBS 110278 / VKM F-3762 / F11)</name>
    <name type="common">Alkaliphilic filamentous fungus</name>
    <dbReference type="NCBI Taxonomy" id="1314773"/>
    <lineage>
        <taxon>Eukaryota</taxon>
        <taxon>Fungi</taxon>
        <taxon>Dikarya</taxon>
        <taxon>Ascomycota</taxon>
        <taxon>Pezizomycotina</taxon>
        <taxon>Sordariomycetes</taxon>
        <taxon>Hypocreomycetidae</taxon>
        <taxon>Glomerellales</taxon>
        <taxon>Plectosphaerellaceae</taxon>
        <taxon>Sodiomyces</taxon>
    </lineage>
</organism>
<dbReference type="InterPro" id="IPR052766">
    <property type="entry name" value="S41A_metabolite_peptidase"/>
</dbReference>
<dbReference type="SUPFAM" id="SSF52096">
    <property type="entry name" value="ClpP/crotonase"/>
    <property type="match status" value="1"/>
</dbReference>
<dbReference type="GO" id="GO:0006508">
    <property type="term" value="P:proteolysis"/>
    <property type="evidence" value="ECO:0007669"/>
    <property type="project" value="InterPro"/>
</dbReference>
<dbReference type="PANTHER" id="PTHR37049">
    <property type="entry name" value="PEPTIDASE S41 FAMILY PROTEIN"/>
    <property type="match status" value="1"/>
</dbReference>
<feature type="compositionally biased region" description="Pro residues" evidence="1">
    <location>
        <begin position="44"/>
        <end position="66"/>
    </location>
</feature>
<dbReference type="EMBL" id="ML119052">
    <property type="protein sequence ID" value="ROT41279.1"/>
    <property type="molecule type" value="Genomic_DNA"/>
</dbReference>
<dbReference type="Pfam" id="PF23658">
    <property type="entry name" value="PDZ_CPAF_rel"/>
    <property type="match status" value="1"/>
</dbReference>
<proteinExistence type="predicted"/>
<dbReference type="Proteomes" id="UP000272025">
    <property type="component" value="Unassembled WGS sequence"/>
</dbReference>
<keyword evidence="5" id="KW-1185">Reference proteome</keyword>
<sequence length="882" mass="93435">MGVLSLTSLSFSQGWLYLFFLLLCGCLFDGVWISVGVTAAPLSSPSPSPSPSPGPSPSSSPSPLPVGQPDRRQFDPSPCAEVAARVEATLSAFPGAIPTVTAELGFACLQSVPNKPEPAQELIRSLQAYVQWQSTLAWLRDPPSTYSFPAADIPQGLTEIGEAAANGSFASEYEFQLSIMKVFASAHDGHFSFRGDIFKPFGFGNALAADIVAVSRDGKEPPRLYHGRMLTANMRMEDYPPAIVQINDQDAPTIIQDLNSQFSGFQDPDSQWNSMFPSYANPDAALLVAASFAFHGPSVTLTYDNGARRSEDSFTIVRPDVDFSRIASGEGFYDRFCNPDSVDVVGPVQGGEVMQMIIGSEESFDGETTFVPLDEGTAPGQEKTEELVPLEEQAPVEEQGDEEEPFLPISIYPRPVVSDSVSGATSGYFLDGEGYDDVAVLSISSFAPRGNVGGLEYLADFQSTVETFLEECRQRSARRLVVDLSANGGGFVVAGFELFAQLFPDEPRFQATNLRLPDSLAALARGVQNVRAPRQGRAVSDSDSELAARRQLASSTLVGNFIPGEVYRVPSSDGFAGGVEEILGPVELRDDSFTAYQQMPLNASSSAFNLTGVGARSDPPPAVFAAEDVVLLTDGTCGSTCTLFAYLATLGLGVKTVVLGGRPQPGPMQAIGGVEGAQVFFFNDMQADAAAVLALDPDAATRPGSDELRVLAEGYAIRRASNPSVAGAVNGKNAFMAADASTPLQFLWQPADCRVYYTWETLRDAEAAWRVAVDATWRDPEGICVEGSRVGANRAEGVDPAFEVAEEVVDGGNARGESGNQQTGQVPETDPAKPGSPGSDREGEGEDSDRTVSGAVARMGGGEPSIGLVLLGVLVGGVVAIF</sequence>
<dbReference type="InterPro" id="IPR005151">
    <property type="entry name" value="Tail-specific_protease"/>
</dbReference>
<feature type="region of interest" description="Disordered" evidence="1">
    <location>
        <begin position="812"/>
        <end position="858"/>
    </location>
</feature>
<dbReference type="InterPro" id="IPR056186">
    <property type="entry name" value="PDZ_CPAF-rel"/>
</dbReference>
<protein>
    <submittedName>
        <fullName evidence="4">Uncharacterized protein</fullName>
    </submittedName>
</protein>
<evidence type="ECO:0000313" key="4">
    <source>
        <dbReference type="EMBL" id="ROT41279.1"/>
    </source>
</evidence>
<dbReference type="InterPro" id="IPR029045">
    <property type="entry name" value="ClpP/crotonase-like_dom_sf"/>
</dbReference>
<evidence type="ECO:0000313" key="5">
    <source>
        <dbReference type="Proteomes" id="UP000272025"/>
    </source>
</evidence>
<dbReference type="PANTHER" id="PTHR37049:SF4">
    <property type="entry name" value="RHODANESE DOMAIN-CONTAINING PROTEIN"/>
    <property type="match status" value="1"/>
</dbReference>
<reference evidence="4 5" key="1">
    <citation type="journal article" date="2018" name="Mol. Ecol.">
        <title>The obligate alkalophilic soda-lake fungus Sodiomyces alkalinus has shifted to a protein diet.</title>
        <authorList>
            <person name="Grum-Grzhimaylo A.A."/>
            <person name="Falkoski D.L."/>
            <person name="van den Heuvel J."/>
            <person name="Valero-Jimenez C.A."/>
            <person name="Min B."/>
            <person name="Choi I.G."/>
            <person name="Lipzen A."/>
            <person name="Daum C.G."/>
            <person name="Aanen D.K."/>
            <person name="Tsang A."/>
            <person name="Henrissat B."/>
            <person name="Bilanenko E.N."/>
            <person name="de Vries R.P."/>
            <person name="van Kan J.A.L."/>
            <person name="Grigoriev I.V."/>
            <person name="Debets A.J.M."/>
        </authorList>
    </citation>
    <scope>NUCLEOTIDE SEQUENCE [LARGE SCALE GENOMIC DNA]</scope>
    <source>
        <strain evidence="4 5">F11</strain>
    </source>
</reference>
<feature type="domain" description="Tail specific protease" evidence="2">
    <location>
        <begin position="437"/>
        <end position="550"/>
    </location>
</feature>
<evidence type="ECO:0000259" key="3">
    <source>
        <dbReference type="Pfam" id="PF23658"/>
    </source>
</evidence>
<dbReference type="RefSeq" id="XP_028469085.1">
    <property type="nucleotide sequence ID" value="XM_028606589.1"/>
</dbReference>
<feature type="region of interest" description="Disordered" evidence="1">
    <location>
        <begin position="43"/>
        <end position="76"/>
    </location>
</feature>
<dbReference type="Gene3D" id="3.90.226.10">
    <property type="entry name" value="2-enoyl-CoA Hydratase, Chain A, domain 1"/>
    <property type="match status" value="1"/>
</dbReference>